<feature type="signal peptide" evidence="2">
    <location>
        <begin position="1"/>
        <end position="18"/>
    </location>
</feature>
<evidence type="ECO:0000256" key="1">
    <source>
        <dbReference type="SAM" id="MobiDB-lite"/>
    </source>
</evidence>
<accession>A0A853BQ58</accession>
<dbReference type="AlphaFoldDB" id="A0A853BQ58"/>
<dbReference type="PANTHER" id="PTHR46825">
    <property type="entry name" value="D-ALANYL-D-ALANINE-CARBOXYPEPTIDASE/ENDOPEPTIDASE AMPH"/>
    <property type="match status" value="1"/>
</dbReference>
<dbReference type="Pfam" id="PF00144">
    <property type="entry name" value="Beta-lactamase"/>
    <property type="match status" value="1"/>
</dbReference>
<dbReference type="SUPFAM" id="SSF56601">
    <property type="entry name" value="beta-lactamase/transpeptidase-like"/>
    <property type="match status" value="1"/>
</dbReference>
<keyword evidence="2" id="KW-0732">Signal</keyword>
<dbReference type="EMBL" id="JACCFO010000001">
    <property type="protein sequence ID" value="NYI96727.1"/>
    <property type="molecule type" value="Genomic_DNA"/>
</dbReference>
<keyword evidence="5" id="KW-1185">Reference proteome</keyword>
<organism evidence="4 5">
    <name type="scientific">Streptomonospora nanhaiensis</name>
    <dbReference type="NCBI Taxonomy" id="1323731"/>
    <lineage>
        <taxon>Bacteria</taxon>
        <taxon>Bacillati</taxon>
        <taxon>Actinomycetota</taxon>
        <taxon>Actinomycetes</taxon>
        <taxon>Streptosporangiales</taxon>
        <taxon>Nocardiopsidaceae</taxon>
        <taxon>Streptomonospora</taxon>
    </lineage>
</organism>
<evidence type="ECO:0000313" key="4">
    <source>
        <dbReference type="EMBL" id="NYI96727.1"/>
    </source>
</evidence>
<proteinExistence type="predicted"/>
<evidence type="ECO:0000259" key="3">
    <source>
        <dbReference type="Pfam" id="PF00144"/>
    </source>
</evidence>
<feature type="domain" description="Beta-lactamase-related" evidence="3">
    <location>
        <begin position="38"/>
        <end position="312"/>
    </location>
</feature>
<sequence length="342" mass="35099">MCAAVLAAAVLAPGAAVGGTAAQDGAGSGGAEVTPAAIDTVVQEYREARGVPGVAVAVTRGGRTVHAAGYGTTPSGEAVTADTPMAVASVSKSFTAAAVLQLVEAGEVDLDRPVAAYLPEFRMADPRASRITVRQLLDQTSGMSDTTFPAFTREQPDTLREAVAGMRTGRLAADPGARHEYHNPNFQVAARLVEVVADRPFAEQLTAQIFDPLGMDRSTTADTERDLPPDARGHLRILGRPVALPEPPAFGNGSGGVISTASDMAAWLIAQNSGGRGPGGARIASPQTIALMHTPSPNSGSYALGWSTGETPRARPSSSTAGTCSPPRPTRRCCPPPATVSR</sequence>
<feature type="chain" id="PRO_5038930434" evidence="2">
    <location>
        <begin position="19"/>
        <end position="342"/>
    </location>
</feature>
<dbReference type="Proteomes" id="UP000575985">
    <property type="component" value="Unassembled WGS sequence"/>
</dbReference>
<comment type="caution">
    <text evidence="4">The sequence shown here is derived from an EMBL/GenBank/DDBJ whole genome shotgun (WGS) entry which is preliminary data.</text>
</comment>
<dbReference type="InterPro" id="IPR012338">
    <property type="entry name" value="Beta-lactam/transpept-like"/>
</dbReference>
<name>A0A853BQ58_9ACTN</name>
<dbReference type="InterPro" id="IPR050491">
    <property type="entry name" value="AmpC-like"/>
</dbReference>
<evidence type="ECO:0000313" key="5">
    <source>
        <dbReference type="Proteomes" id="UP000575985"/>
    </source>
</evidence>
<dbReference type="Gene3D" id="3.40.710.10">
    <property type="entry name" value="DD-peptidase/beta-lactamase superfamily"/>
    <property type="match status" value="1"/>
</dbReference>
<protein>
    <submittedName>
        <fullName evidence="4">CubicO group peptidase (Beta-lactamase class C family)</fullName>
    </submittedName>
</protein>
<feature type="region of interest" description="Disordered" evidence="1">
    <location>
        <begin position="301"/>
        <end position="342"/>
    </location>
</feature>
<dbReference type="RefSeq" id="WP_338119764.1">
    <property type="nucleotide sequence ID" value="NZ_JACCFO010000001.1"/>
</dbReference>
<dbReference type="InterPro" id="IPR001466">
    <property type="entry name" value="Beta-lactam-related"/>
</dbReference>
<evidence type="ECO:0000256" key="2">
    <source>
        <dbReference type="SAM" id="SignalP"/>
    </source>
</evidence>
<dbReference type="PANTHER" id="PTHR46825:SF15">
    <property type="entry name" value="BETA-LACTAMASE-RELATED DOMAIN-CONTAINING PROTEIN"/>
    <property type="match status" value="1"/>
</dbReference>
<reference evidence="4 5" key="1">
    <citation type="submission" date="2020-07" db="EMBL/GenBank/DDBJ databases">
        <title>Sequencing the genomes of 1000 actinobacteria strains.</title>
        <authorList>
            <person name="Klenk H.-P."/>
        </authorList>
    </citation>
    <scope>NUCLEOTIDE SEQUENCE [LARGE SCALE GENOMIC DNA]</scope>
    <source>
        <strain evidence="4 5">DSM 45927</strain>
    </source>
</reference>
<gene>
    <name evidence="4" type="ORF">HNR12_003004</name>
</gene>